<protein>
    <recommendedName>
        <fullName evidence="1">Cucumopine synthase C-terminal helical bundle domain-containing protein</fullName>
    </recommendedName>
</protein>
<dbReference type="OrthoDB" id="5049228at2759"/>
<evidence type="ECO:0000259" key="1">
    <source>
        <dbReference type="Pfam" id="PF18631"/>
    </source>
</evidence>
<keyword evidence="3" id="KW-1185">Reference proteome</keyword>
<dbReference type="Gene3D" id="2.40.100.20">
    <property type="match status" value="1"/>
</dbReference>
<accession>A0A9W8Y6E8</accession>
<comment type="caution">
    <text evidence="2">The sequence shown here is derived from an EMBL/GenBank/DDBJ whole genome shotgun (WGS) entry which is preliminary data.</text>
</comment>
<dbReference type="Proteomes" id="UP001140560">
    <property type="component" value="Unassembled WGS sequence"/>
</dbReference>
<dbReference type="InterPro" id="IPR040602">
    <property type="entry name" value="Cucumopine_C"/>
</dbReference>
<proteinExistence type="predicted"/>
<feature type="domain" description="Cucumopine synthase C-terminal helical bundle" evidence="1">
    <location>
        <begin position="191"/>
        <end position="313"/>
    </location>
</feature>
<name>A0A9W8Y6E8_9PLEO</name>
<evidence type="ECO:0000313" key="2">
    <source>
        <dbReference type="EMBL" id="KAJ4366916.1"/>
    </source>
</evidence>
<evidence type="ECO:0000313" key="3">
    <source>
        <dbReference type="Proteomes" id="UP001140560"/>
    </source>
</evidence>
<dbReference type="EMBL" id="JAPEUY010000013">
    <property type="protein sequence ID" value="KAJ4366916.1"/>
    <property type="molecule type" value="Genomic_DNA"/>
</dbReference>
<dbReference type="Pfam" id="PF18631">
    <property type="entry name" value="Cucumopine_C"/>
    <property type="match status" value="1"/>
</dbReference>
<organism evidence="2 3">
    <name type="scientific">Neocucurbitaria cava</name>
    <dbReference type="NCBI Taxonomy" id="798079"/>
    <lineage>
        <taxon>Eukaryota</taxon>
        <taxon>Fungi</taxon>
        <taxon>Dikarya</taxon>
        <taxon>Ascomycota</taxon>
        <taxon>Pezizomycotina</taxon>
        <taxon>Dothideomycetes</taxon>
        <taxon>Pleosporomycetidae</taxon>
        <taxon>Pleosporales</taxon>
        <taxon>Pleosporineae</taxon>
        <taxon>Cucurbitariaceae</taxon>
        <taxon>Neocucurbitaria</taxon>
    </lineage>
</organism>
<reference evidence="2" key="1">
    <citation type="submission" date="2022-10" db="EMBL/GenBank/DDBJ databases">
        <title>Tapping the CABI collections for fungal endophytes: first genome assemblies for Collariella, Neodidymelliopsis, Ascochyta clinopodiicola, Didymella pomorum, Didymosphaeria variabile, Neocosmospora piperis and Neocucurbitaria cava.</title>
        <authorList>
            <person name="Hill R."/>
        </authorList>
    </citation>
    <scope>NUCLEOTIDE SEQUENCE</scope>
    <source>
        <strain evidence="2">IMI 356814</strain>
    </source>
</reference>
<gene>
    <name evidence="2" type="ORF">N0V83_007445</name>
</gene>
<dbReference type="AlphaFoldDB" id="A0A9W8Y6E8"/>
<sequence length="342" mass="38861">MTALDYLQVFGPGEEFSFRIQLLHSENSEVIAGILQHLPFESFCLHVVVAGETIYTPFPTIASKTRNMVPRRRGTVYYNATSQSICFCYGVVTESTPVNAFAQVFDADMGALERLGKLVYTHTIQAEAIDKKIIRCGIVVPRSSMLSPTQTLSVEPSDPVSHVNRTSSGAYDATNTFLSDQILRLRKPIEPIEIKKLRLGCVKARTGTEPAIFQSLIFLQGFLSTLGPHVFSRLLILSHEPAMHLGLMVKQTRVFLLDTFNHFEFLADLGLDCVHRVGELYATALDELQTLEQWRYMTDNMRTMIQLWYRWVHLIFPWYMKDGFEGRSEEEVGKMPSLEVLR</sequence>